<gene>
    <name evidence="9" type="ORF">ASPWEDRAFT_123511</name>
</gene>
<organism evidence="9 10">
    <name type="scientific">Aspergillus wentii DTO 134E9</name>
    <dbReference type="NCBI Taxonomy" id="1073089"/>
    <lineage>
        <taxon>Eukaryota</taxon>
        <taxon>Fungi</taxon>
        <taxon>Dikarya</taxon>
        <taxon>Ascomycota</taxon>
        <taxon>Pezizomycotina</taxon>
        <taxon>Eurotiomycetes</taxon>
        <taxon>Eurotiomycetidae</taxon>
        <taxon>Eurotiales</taxon>
        <taxon>Aspergillaceae</taxon>
        <taxon>Aspergillus</taxon>
        <taxon>Aspergillus subgen. Cremei</taxon>
    </lineage>
</organism>
<dbReference type="Proteomes" id="UP000184383">
    <property type="component" value="Unassembled WGS sequence"/>
</dbReference>
<feature type="compositionally biased region" description="Polar residues" evidence="5">
    <location>
        <begin position="649"/>
        <end position="658"/>
    </location>
</feature>
<feature type="region of interest" description="Disordered" evidence="5">
    <location>
        <begin position="603"/>
        <end position="658"/>
    </location>
</feature>
<evidence type="ECO:0000256" key="1">
    <source>
        <dbReference type="ARBA" id="ARBA00008144"/>
    </source>
</evidence>
<proteinExistence type="inferred from homology"/>
<feature type="region of interest" description="Disordered" evidence="5">
    <location>
        <begin position="1594"/>
        <end position="1613"/>
    </location>
</feature>
<dbReference type="PANTHER" id="PTHR10663">
    <property type="entry name" value="GUANYL-NUCLEOTIDE EXCHANGE FACTOR"/>
    <property type="match status" value="1"/>
</dbReference>
<evidence type="ECO:0000256" key="3">
    <source>
        <dbReference type="ARBA" id="ARBA00022927"/>
    </source>
</evidence>
<feature type="coiled-coil region" evidence="4">
    <location>
        <begin position="7"/>
        <end position="34"/>
    </location>
</feature>
<protein>
    <recommendedName>
        <fullName evidence="11">Endosomal peripheral membrane protein</fullName>
    </recommendedName>
</protein>
<evidence type="ECO:0000259" key="8">
    <source>
        <dbReference type="Pfam" id="PF16213"/>
    </source>
</evidence>
<feature type="region of interest" description="Disordered" evidence="5">
    <location>
        <begin position="776"/>
        <end position="806"/>
    </location>
</feature>
<reference evidence="10" key="1">
    <citation type="journal article" date="2017" name="Genome Biol.">
        <title>Comparative genomics reveals high biological diversity and specific adaptations in the industrially and medically important fungal genus Aspergillus.</title>
        <authorList>
            <person name="de Vries R.P."/>
            <person name="Riley R."/>
            <person name="Wiebenga A."/>
            <person name="Aguilar-Osorio G."/>
            <person name="Amillis S."/>
            <person name="Uchima C.A."/>
            <person name="Anderluh G."/>
            <person name="Asadollahi M."/>
            <person name="Askin M."/>
            <person name="Barry K."/>
            <person name="Battaglia E."/>
            <person name="Bayram O."/>
            <person name="Benocci T."/>
            <person name="Braus-Stromeyer S.A."/>
            <person name="Caldana C."/>
            <person name="Canovas D."/>
            <person name="Cerqueira G.C."/>
            <person name="Chen F."/>
            <person name="Chen W."/>
            <person name="Choi C."/>
            <person name="Clum A."/>
            <person name="Dos Santos R.A."/>
            <person name="Damasio A.R."/>
            <person name="Diallinas G."/>
            <person name="Emri T."/>
            <person name="Fekete E."/>
            <person name="Flipphi M."/>
            <person name="Freyberg S."/>
            <person name="Gallo A."/>
            <person name="Gournas C."/>
            <person name="Habgood R."/>
            <person name="Hainaut M."/>
            <person name="Harispe M.L."/>
            <person name="Henrissat B."/>
            <person name="Hilden K.S."/>
            <person name="Hope R."/>
            <person name="Hossain A."/>
            <person name="Karabika E."/>
            <person name="Karaffa L."/>
            <person name="Karanyi Z."/>
            <person name="Krasevec N."/>
            <person name="Kuo A."/>
            <person name="Kusch H."/>
            <person name="LaButti K."/>
            <person name="Lagendijk E.L."/>
            <person name="Lapidus A."/>
            <person name="Levasseur A."/>
            <person name="Lindquist E."/>
            <person name="Lipzen A."/>
            <person name="Logrieco A.F."/>
            <person name="MacCabe A."/>
            <person name="Maekelae M.R."/>
            <person name="Malavazi I."/>
            <person name="Melin P."/>
            <person name="Meyer V."/>
            <person name="Mielnichuk N."/>
            <person name="Miskei M."/>
            <person name="Molnar A.P."/>
            <person name="Mule G."/>
            <person name="Ngan C.Y."/>
            <person name="Orejas M."/>
            <person name="Orosz E."/>
            <person name="Ouedraogo J.P."/>
            <person name="Overkamp K.M."/>
            <person name="Park H.-S."/>
            <person name="Perrone G."/>
            <person name="Piumi F."/>
            <person name="Punt P.J."/>
            <person name="Ram A.F."/>
            <person name="Ramon A."/>
            <person name="Rauscher S."/>
            <person name="Record E."/>
            <person name="Riano-Pachon D.M."/>
            <person name="Robert V."/>
            <person name="Roehrig J."/>
            <person name="Ruller R."/>
            <person name="Salamov A."/>
            <person name="Salih N.S."/>
            <person name="Samson R.A."/>
            <person name="Sandor E."/>
            <person name="Sanguinetti M."/>
            <person name="Schuetze T."/>
            <person name="Sepcic K."/>
            <person name="Shelest E."/>
            <person name="Sherlock G."/>
            <person name="Sophianopoulou V."/>
            <person name="Squina F.M."/>
            <person name="Sun H."/>
            <person name="Susca A."/>
            <person name="Todd R.B."/>
            <person name="Tsang A."/>
            <person name="Unkles S.E."/>
            <person name="van de Wiele N."/>
            <person name="van Rossen-Uffink D."/>
            <person name="Oliveira J.V."/>
            <person name="Vesth T.C."/>
            <person name="Visser J."/>
            <person name="Yu J.-H."/>
            <person name="Zhou M."/>
            <person name="Andersen M.R."/>
            <person name="Archer D.B."/>
            <person name="Baker S.E."/>
            <person name="Benoit I."/>
            <person name="Brakhage A.A."/>
            <person name="Braus G.H."/>
            <person name="Fischer R."/>
            <person name="Frisvad J.C."/>
            <person name="Goldman G.H."/>
            <person name="Houbraken J."/>
            <person name="Oakley B."/>
            <person name="Pocsi I."/>
            <person name="Scazzocchio C."/>
            <person name="Seiboth B."/>
            <person name="vanKuyk P.A."/>
            <person name="Wortman J."/>
            <person name="Dyer P.S."/>
            <person name="Grigoriev I.V."/>
        </authorList>
    </citation>
    <scope>NUCLEOTIDE SEQUENCE [LARGE SCALE GENOMIC DNA]</scope>
    <source>
        <strain evidence="10">DTO 134E9</strain>
    </source>
</reference>
<evidence type="ECO:0008006" key="11">
    <source>
        <dbReference type="Google" id="ProtNLM"/>
    </source>
</evidence>
<feature type="compositionally biased region" description="Polar residues" evidence="5">
    <location>
        <begin position="776"/>
        <end position="801"/>
    </location>
</feature>
<sequence length="1742" mass="191749">MSSQFLQAELLNLIQESKRRNTDLRNAAEESLNSLKALPSTSEAQTSAGIDLLRKPKFVDPFILACHSHHAKLAGIGVISLQRLVASRSLPSERLKDVLGGLKETTNLSLDIQLKILQSLPSLLQHYSNDLSGELLVSTLEVCATLQASKTLAVSSTAAATLQQLVVSTFERVFVEDKTPPGSISTKTVIVDGSSVNIGTFAYDALRVLDDLCRLIDEEQLQFLRIKSLSPTFTLELIESILLNSGHLFVSHAELTQVLRTRLMPMTVRFLSERHSFAQTVRISRILLVIFKRHMSLLTAECEMALSLLTHLLEPDGTAPWKRVLCMEIFRALYAEPGLVRLIYTLYDGSEGRKNILRDHMAGLVRLASEKPSLIGVSTQSTIPSRAEHVRSVTEEQITLEVGGVAGVIGATGQATENVPGISSQWSVVRTPYIELLDKTDAPLPPETYIYSLVLNCIGTFAEGLAKFILPLTVPDLKQKRRSRITSPDKSAAGKGSHDLQRSDSWKTGQGMSSKKSAMPINPLDLESHPQIAAIRTCAAVIENCWPAVLAACSTFLYASLDDEFYHNLVRSFQKLAHVAGLLRLSVPRDAFLTTLGKATMPADAGGPKSAGATKAAVTGSQHNNAGEKKRKGPDSSLVSSPLSADSSNTHSESPPVSLSTRNLLCLRALLNLGIALGPTLDQPAWSIMLQTLQDTDLLMGISSVSTKSGSTVSSSNEAATGLSADALKANFGTAVIAVQAASTKMFESTSDYPSGSFREVLLALLSLSGSTCQVAQQDLSENPSTSPRSPQSLQRTGQMRKTTRRVSLTVGKSRTQDEELRFVLDKANELARANLERLSSLDENDCSAWQVLTDSLISGAANEDNGQSLRLKASGVLNNLIFQTMQQSDDDDDSSRNARQMRNLKTLKAQIKSLYNAISLRPGTLPAAVIEIHEQSLDVLKNMLEQYAETFSEVWTLVFDLISSVFGDALPEDEVEMTPGRRGKLSLLADSPRLIRAAYKSLQLVASDFLALLPPSCRLNLVDSFSSFASQQQDFNISLTTTSFFWTVSDFLQGQIDRFSIESHVDASVSEQTLATLAKDDDPSVSRNSLWLLLLLRIVDLTTDIRSEIRNSAVHTLLRIFDAYGQQLSPKAWRLCLNRVLFQMVEDIETEIAQVVGNGKSVSSDELKPWIETTVVMIKGFSDLITNFFESILQDEEFDSSWERLLQYFQTLINLQLLEFSEAVFSSLSGILLRVQSPNGLSKKALHSTWSLWLGGHPASKEDLLDLDCPNQEAALAYLRTFQQVYRLYNNEMTCEHIENVLQHLRLLAWNSVSPRYSPDIDRPSSLQVLIIDCTKTICLEKEDSQPEVLLCLADFVDSALTKWTPSSDSRRPSFVAFSKSAIDLLNWYISEFGIKKDIFANSSLSVTLEHLAAPIAQKYKWQGKDREPNLWQKATTASLNILQVVIPYVEKQYETSKETEISRFWACVVGVAQGIVSATGQRTLQLSKANILADESFDIAAFHRLKSFIIPSLGASTIQDTIRRDFACALFHSSFIYPLQRFDLPGESLEKEPLLGLYNVRPGKTFDPAPTLRSKMSYVLIDTLFELASVPSTEAAQRDDGNSGQDTSTAEHISPRVLLARSVSPYLILRCAVSMKAYIADQPLRGLMPQPTPARKALLHLLHGMVKLQSEPTAIPEPPTIHTMPISPEKSATANNHTKHLEWMYPLVVRAVQVAGKERDDGEVLQALGEMLQGVGHCSI</sequence>
<evidence type="ECO:0000313" key="9">
    <source>
        <dbReference type="EMBL" id="OJJ40526.1"/>
    </source>
</evidence>
<comment type="similarity">
    <text evidence="1">Belongs to the MON2 family.</text>
</comment>
<dbReference type="EMBL" id="KV878209">
    <property type="protein sequence ID" value="OJJ40526.1"/>
    <property type="molecule type" value="Genomic_DNA"/>
</dbReference>
<dbReference type="OrthoDB" id="294853at2759"/>
<feature type="domain" description="Mon2/Sec7/BIG1-like HUS" evidence="6">
    <location>
        <begin position="202"/>
        <end position="356"/>
    </location>
</feature>
<dbReference type="SUPFAM" id="SSF48371">
    <property type="entry name" value="ARM repeat"/>
    <property type="match status" value="1"/>
</dbReference>
<evidence type="ECO:0000313" key="10">
    <source>
        <dbReference type="Proteomes" id="UP000184383"/>
    </source>
</evidence>
<dbReference type="GeneID" id="63745024"/>
<keyword evidence="3" id="KW-0653">Protein transport</keyword>
<dbReference type="InterPro" id="IPR032691">
    <property type="entry name" value="Mon2/Sec7/BIG1-like_HUS"/>
</dbReference>
<dbReference type="InterPro" id="IPR032629">
    <property type="entry name" value="DCB_dom"/>
</dbReference>
<accession>A0A1L9S015</accession>
<feature type="coiled-coil region" evidence="4">
    <location>
        <begin position="898"/>
        <end position="951"/>
    </location>
</feature>
<feature type="compositionally biased region" description="Polar residues" evidence="5">
    <location>
        <begin position="1604"/>
        <end position="1613"/>
    </location>
</feature>
<dbReference type="Pfam" id="PF16206">
    <property type="entry name" value="Mon2_C"/>
    <property type="match status" value="1"/>
</dbReference>
<dbReference type="VEuPathDB" id="FungiDB:ASPWEDRAFT_123511"/>
<dbReference type="PANTHER" id="PTHR10663:SF333">
    <property type="entry name" value="PROTEIN MON2 HOMOLOG"/>
    <property type="match status" value="1"/>
</dbReference>
<evidence type="ECO:0000256" key="5">
    <source>
        <dbReference type="SAM" id="MobiDB-lite"/>
    </source>
</evidence>
<keyword evidence="4" id="KW-0175">Coiled coil</keyword>
<feature type="region of interest" description="Disordered" evidence="5">
    <location>
        <begin position="480"/>
        <end position="520"/>
    </location>
</feature>
<dbReference type="STRING" id="1073089.A0A1L9S015"/>
<dbReference type="GO" id="GO:0015031">
    <property type="term" value="P:protein transport"/>
    <property type="evidence" value="ECO:0007669"/>
    <property type="project" value="UniProtKB-KW"/>
</dbReference>
<feature type="domain" description="Mon2 C-terminal" evidence="7">
    <location>
        <begin position="1009"/>
        <end position="1237"/>
    </location>
</feature>
<feature type="compositionally biased region" description="Low complexity" evidence="5">
    <location>
        <begin position="635"/>
        <end position="648"/>
    </location>
</feature>
<dbReference type="RefSeq" id="XP_040694202.1">
    <property type="nucleotide sequence ID" value="XM_040829176.1"/>
</dbReference>
<evidence type="ECO:0000256" key="2">
    <source>
        <dbReference type="ARBA" id="ARBA00022448"/>
    </source>
</evidence>
<feature type="domain" description="Mon2/Sec7/BIG1-like dimerisation and cyclophilin-binding" evidence="8">
    <location>
        <begin position="4"/>
        <end position="177"/>
    </location>
</feature>
<dbReference type="InterPro" id="IPR032817">
    <property type="entry name" value="Mon2_C"/>
</dbReference>
<keyword evidence="2" id="KW-0813">Transport</keyword>
<evidence type="ECO:0000259" key="7">
    <source>
        <dbReference type="Pfam" id="PF16206"/>
    </source>
</evidence>
<dbReference type="Pfam" id="PF12783">
    <property type="entry name" value="Sec7-like_HUS"/>
    <property type="match status" value="1"/>
</dbReference>
<evidence type="ECO:0000259" key="6">
    <source>
        <dbReference type="Pfam" id="PF12783"/>
    </source>
</evidence>
<name>A0A1L9S015_ASPWE</name>
<dbReference type="Pfam" id="PF16213">
    <property type="entry name" value="DCB"/>
    <property type="match status" value="1"/>
</dbReference>
<evidence type="ECO:0000256" key="4">
    <source>
        <dbReference type="SAM" id="Coils"/>
    </source>
</evidence>
<feature type="compositionally biased region" description="Basic and acidic residues" evidence="5">
    <location>
        <begin position="496"/>
        <end position="505"/>
    </location>
</feature>
<dbReference type="InterPro" id="IPR016024">
    <property type="entry name" value="ARM-type_fold"/>
</dbReference>
<dbReference type="GO" id="GO:0005794">
    <property type="term" value="C:Golgi apparatus"/>
    <property type="evidence" value="ECO:0007669"/>
    <property type="project" value="UniProtKB-ARBA"/>
</dbReference>
<feature type="compositionally biased region" description="Polar residues" evidence="5">
    <location>
        <begin position="506"/>
        <end position="516"/>
    </location>
</feature>
<keyword evidence="10" id="KW-1185">Reference proteome</keyword>